<dbReference type="Pfam" id="PF19124">
    <property type="entry name" value="DUF5808"/>
    <property type="match status" value="1"/>
</dbReference>
<feature type="transmembrane region" description="Helical" evidence="1">
    <location>
        <begin position="143"/>
        <end position="163"/>
    </location>
</feature>
<dbReference type="InterPro" id="IPR012867">
    <property type="entry name" value="DUF1648"/>
</dbReference>
<organism evidence="4 5">
    <name type="scientific">Clostridium liquoris</name>
    <dbReference type="NCBI Taxonomy" id="1289519"/>
    <lineage>
        <taxon>Bacteria</taxon>
        <taxon>Bacillati</taxon>
        <taxon>Bacillota</taxon>
        <taxon>Clostridia</taxon>
        <taxon>Eubacteriales</taxon>
        <taxon>Clostridiaceae</taxon>
        <taxon>Clostridium</taxon>
    </lineage>
</organism>
<feature type="transmembrane region" description="Helical" evidence="1">
    <location>
        <begin position="354"/>
        <end position="372"/>
    </location>
</feature>
<gene>
    <name evidence="4" type="ORF">CLLI_05350</name>
</gene>
<feature type="domain" description="DUF5808" evidence="3">
    <location>
        <begin position="330"/>
        <end position="352"/>
    </location>
</feature>
<dbReference type="PANTHER" id="PTHR37810:SF9">
    <property type="entry name" value="MEMBRANE PROTEIN"/>
    <property type="match status" value="1"/>
</dbReference>
<dbReference type="PIRSF" id="PIRSF032908">
    <property type="entry name" value="UCP032908"/>
    <property type="match status" value="1"/>
</dbReference>
<accession>A0A2T0B8D1</accession>
<feature type="transmembrane region" description="Helical" evidence="1">
    <location>
        <begin position="241"/>
        <end position="264"/>
    </location>
</feature>
<reference evidence="4 5" key="1">
    <citation type="submission" date="2018-03" db="EMBL/GenBank/DDBJ databases">
        <title>Genome sequence of Clostridium liquoris DSM 100320.</title>
        <authorList>
            <person name="Poehlein A."/>
            <person name="Daniel R."/>
        </authorList>
    </citation>
    <scope>NUCLEOTIDE SEQUENCE [LARGE SCALE GENOMIC DNA]</scope>
    <source>
        <strain evidence="4 5">DSM 100320</strain>
    </source>
</reference>
<feature type="transmembrane region" description="Helical" evidence="1">
    <location>
        <begin position="270"/>
        <end position="291"/>
    </location>
</feature>
<keyword evidence="1" id="KW-0472">Membrane</keyword>
<comment type="caution">
    <text evidence="4">The sequence shown here is derived from an EMBL/GenBank/DDBJ whole genome shotgun (WGS) entry which is preliminary data.</text>
</comment>
<dbReference type="OrthoDB" id="9808690at2"/>
<dbReference type="Pfam" id="PF07853">
    <property type="entry name" value="DUF1648"/>
    <property type="match status" value="1"/>
</dbReference>
<feature type="transmembrane region" description="Helical" evidence="1">
    <location>
        <begin position="190"/>
        <end position="209"/>
    </location>
</feature>
<evidence type="ECO:0000259" key="2">
    <source>
        <dbReference type="Pfam" id="PF07853"/>
    </source>
</evidence>
<keyword evidence="1" id="KW-1133">Transmembrane helix</keyword>
<dbReference type="AlphaFoldDB" id="A0A2T0B8D1"/>
<dbReference type="RefSeq" id="WP_106062710.1">
    <property type="nucleotide sequence ID" value="NZ_PVXO01000009.1"/>
</dbReference>
<dbReference type="InterPro" id="IPR014574">
    <property type="entry name" value="UCP032908"/>
</dbReference>
<evidence type="ECO:0000313" key="4">
    <source>
        <dbReference type="EMBL" id="PRR80151.1"/>
    </source>
</evidence>
<dbReference type="InterPro" id="IPR043831">
    <property type="entry name" value="DUF5808"/>
</dbReference>
<protein>
    <recommendedName>
        <fullName evidence="6">DUF1648 domain-containing protein</fullName>
    </recommendedName>
</protein>
<evidence type="ECO:0008006" key="6">
    <source>
        <dbReference type="Google" id="ProtNLM"/>
    </source>
</evidence>
<dbReference type="EMBL" id="PVXO01000009">
    <property type="protein sequence ID" value="PRR80151.1"/>
    <property type="molecule type" value="Genomic_DNA"/>
</dbReference>
<dbReference type="Proteomes" id="UP000239706">
    <property type="component" value="Unassembled WGS sequence"/>
</dbReference>
<sequence>MTGQTYYILYNILTLLFLFFLQLFMPKLTRREIFFGVRIPEKELDSPGLKAIECLYMKTCLIFGIPYLIILIYLMYAYTEYPLIFVFGILIYLFVNFIIYYSTHNKVKSIKMKYGWDKGKEQVVTIDTTFTMNKNKNILVSQFWFLIPLVLIIINIIIGYNVYPNLPDELPMHWNFAGEVDRYVNKSAKIIYEFPAIQFFMLVVMFFSYKSIGWSKQQISSSNPEESLEKNRIFRKLWSEYMVFISITMQLILTFANMTTLLVIRVSGPIIMLSVLIPTTLILIVSIVLSVKTGQGGSRIKLKNGTSSTTIITERNDDKYWKLGSFYVNKDDPSIFVEKRFGIGWTINFGRIEGILIIAVSIALIILIPIIFK</sequence>
<evidence type="ECO:0000259" key="3">
    <source>
        <dbReference type="Pfam" id="PF19124"/>
    </source>
</evidence>
<keyword evidence="5" id="KW-1185">Reference proteome</keyword>
<feature type="transmembrane region" description="Helical" evidence="1">
    <location>
        <begin position="82"/>
        <end position="103"/>
    </location>
</feature>
<feature type="transmembrane region" description="Helical" evidence="1">
    <location>
        <begin position="6"/>
        <end position="25"/>
    </location>
</feature>
<proteinExistence type="predicted"/>
<evidence type="ECO:0000313" key="5">
    <source>
        <dbReference type="Proteomes" id="UP000239706"/>
    </source>
</evidence>
<dbReference type="GO" id="GO:0009636">
    <property type="term" value="P:response to toxic substance"/>
    <property type="evidence" value="ECO:0007669"/>
    <property type="project" value="TreeGrafter"/>
</dbReference>
<evidence type="ECO:0000256" key="1">
    <source>
        <dbReference type="SAM" id="Phobius"/>
    </source>
</evidence>
<keyword evidence="1" id="KW-0812">Transmembrane</keyword>
<dbReference type="PANTHER" id="PTHR37810">
    <property type="entry name" value="IMMUNITY PROTEIN SDPI"/>
    <property type="match status" value="1"/>
</dbReference>
<feature type="domain" description="DUF1648" evidence="2">
    <location>
        <begin position="150"/>
        <end position="198"/>
    </location>
</feature>
<feature type="transmembrane region" description="Helical" evidence="1">
    <location>
        <begin position="55"/>
        <end position="76"/>
    </location>
</feature>
<name>A0A2T0B8D1_9CLOT</name>